<dbReference type="InterPro" id="IPR029063">
    <property type="entry name" value="SAM-dependent_MTases_sf"/>
</dbReference>
<protein>
    <recommendedName>
        <fullName evidence="1">Methyltransferase type 11 domain-containing protein</fullName>
    </recommendedName>
</protein>
<dbReference type="EMBL" id="LAZR01017177">
    <property type="protein sequence ID" value="KKM01513.1"/>
    <property type="molecule type" value="Genomic_DNA"/>
</dbReference>
<dbReference type="SUPFAM" id="SSF53335">
    <property type="entry name" value="S-adenosyl-L-methionine-dependent methyltransferases"/>
    <property type="match status" value="1"/>
</dbReference>
<dbReference type="InterPro" id="IPR013216">
    <property type="entry name" value="Methyltransf_11"/>
</dbReference>
<feature type="domain" description="Methyltransferase type 11" evidence="1">
    <location>
        <begin position="35"/>
        <end position="84"/>
    </location>
</feature>
<dbReference type="GO" id="GO:0008757">
    <property type="term" value="F:S-adenosylmethionine-dependent methyltransferase activity"/>
    <property type="evidence" value="ECO:0007669"/>
    <property type="project" value="InterPro"/>
</dbReference>
<comment type="caution">
    <text evidence="2">The sequence shown here is derived from an EMBL/GenBank/DDBJ whole genome shotgun (WGS) entry which is preliminary data.</text>
</comment>
<accession>A0A0F9JRB5</accession>
<evidence type="ECO:0000259" key="1">
    <source>
        <dbReference type="Pfam" id="PF08241"/>
    </source>
</evidence>
<organism evidence="2">
    <name type="scientific">marine sediment metagenome</name>
    <dbReference type="NCBI Taxonomy" id="412755"/>
    <lineage>
        <taxon>unclassified sequences</taxon>
        <taxon>metagenomes</taxon>
        <taxon>ecological metagenomes</taxon>
    </lineage>
</organism>
<evidence type="ECO:0000313" key="2">
    <source>
        <dbReference type="EMBL" id="KKM01513.1"/>
    </source>
</evidence>
<dbReference type="AlphaFoldDB" id="A0A0F9JRB5"/>
<dbReference type="Pfam" id="PF08241">
    <property type="entry name" value="Methyltransf_11"/>
    <property type="match status" value="1"/>
</dbReference>
<dbReference type="Gene3D" id="3.40.50.150">
    <property type="entry name" value="Vaccinia Virus protein VP39"/>
    <property type="match status" value="1"/>
</dbReference>
<reference evidence="2" key="1">
    <citation type="journal article" date="2015" name="Nature">
        <title>Complex archaea that bridge the gap between prokaryotes and eukaryotes.</title>
        <authorList>
            <person name="Spang A."/>
            <person name="Saw J.H."/>
            <person name="Jorgensen S.L."/>
            <person name="Zaremba-Niedzwiedzka K."/>
            <person name="Martijn J."/>
            <person name="Lind A.E."/>
            <person name="van Eijk R."/>
            <person name="Schleper C."/>
            <person name="Guy L."/>
            <person name="Ettema T.J."/>
        </authorList>
    </citation>
    <scope>NUCLEOTIDE SEQUENCE</scope>
</reference>
<name>A0A0F9JRB5_9ZZZZ</name>
<proteinExistence type="predicted"/>
<sequence>MGLRINCGSGQRPFITGGWINIDKVAHPGMPKPDVLCDGKDMPFPDNSASVIVLHQTLEHLWPGDASGLVKKCYEVLHPGGSLLVFVPDLRALAARWLTGQMDTQLYMTNLYGAYMGHEEDRHKWGFDYRHLWMFLSEVAPWRIVAPFDWREVEGASLARDFWVLSMEAIK</sequence>
<gene>
    <name evidence="2" type="ORF">LCGC14_1793710</name>
</gene>